<dbReference type="Proteomes" id="UP000596742">
    <property type="component" value="Unassembled WGS sequence"/>
</dbReference>
<dbReference type="Pfam" id="PF00653">
    <property type="entry name" value="BIR"/>
    <property type="match status" value="1"/>
</dbReference>
<keyword evidence="5" id="KW-1015">Disulfide bond</keyword>
<dbReference type="GO" id="GO:0030246">
    <property type="term" value="F:carbohydrate binding"/>
    <property type="evidence" value="ECO:0007669"/>
    <property type="project" value="UniProtKB-KW"/>
</dbReference>
<feature type="domain" description="C-type lectin" evidence="6">
    <location>
        <begin position="305"/>
        <end position="413"/>
    </location>
</feature>
<dbReference type="GO" id="GO:0005615">
    <property type="term" value="C:extracellular space"/>
    <property type="evidence" value="ECO:0007669"/>
    <property type="project" value="TreeGrafter"/>
</dbReference>
<dbReference type="Pfam" id="PF00059">
    <property type="entry name" value="Lectin_C"/>
    <property type="match status" value="1"/>
</dbReference>
<comment type="caution">
    <text evidence="7">The sequence shown here is derived from an EMBL/GenBank/DDBJ whole genome shotgun (WGS) entry which is preliminary data.</text>
</comment>
<evidence type="ECO:0000256" key="3">
    <source>
        <dbReference type="ARBA" id="ARBA00022729"/>
    </source>
</evidence>
<dbReference type="InterPro" id="IPR051663">
    <property type="entry name" value="CLec_Tetranectin-domain"/>
</dbReference>
<comment type="subcellular location">
    <subcellularLocation>
        <location evidence="1">Secreted</location>
    </subcellularLocation>
</comment>
<reference evidence="7" key="1">
    <citation type="submission" date="2018-11" db="EMBL/GenBank/DDBJ databases">
        <authorList>
            <person name="Alioto T."/>
            <person name="Alioto T."/>
        </authorList>
    </citation>
    <scope>NUCLEOTIDE SEQUENCE</scope>
</reference>
<dbReference type="EMBL" id="UYJE01002825">
    <property type="protein sequence ID" value="VDI14021.1"/>
    <property type="molecule type" value="Genomic_DNA"/>
</dbReference>
<dbReference type="PANTHER" id="PTHR22799:SF1">
    <property type="entry name" value="C-TYPE LECTIN DOMAIN FAMILY 11 MEMBER A"/>
    <property type="match status" value="1"/>
</dbReference>
<proteinExistence type="predicted"/>
<keyword evidence="3" id="KW-0732">Signal</keyword>
<accession>A0A8B6D658</accession>
<dbReference type="InterPro" id="IPR018378">
    <property type="entry name" value="C-type_lectin_CS"/>
</dbReference>
<dbReference type="InterPro" id="IPR001370">
    <property type="entry name" value="BIR_rpt"/>
</dbReference>
<dbReference type="PROSITE" id="PS50143">
    <property type="entry name" value="BIR_REPEAT_2"/>
    <property type="match status" value="1"/>
</dbReference>
<evidence type="ECO:0000313" key="7">
    <source>
        <dbReference type="EMBL" id="VDI14021.1"/>
    </source>
</evidence>
<protein>
    <recommendedName>
        <fullName evidence="6">C-type lectin domain-containing protein</fullName>
    </recommendedName>
</protein>
<evidence type="ECO:0000256" key="4">
    <source>
        <dbReference type="ARBA" id="ARBA00022734"/>
    </source>
</evidence>
<dbReference type="GO" id="GO:0008083">
    <property type="term" value="F:growth factor activity"/>
    <property type="evidence" value="ECO:0007669"/>
    <property type="project" value="TreeGrafter"/>
</dbReference>
<dbReference type="Gene3D" id="3.10.100.10">
    <property type="entry name" value="Mannose-Binding Protein A, subunit A"/>
    <property type="match status" value="1"/>
</dbReference>
<evidence type="ECO:0000256" key="5">
    <source>
        <dbReference type="ARBA" id="ARBA00023157"/>
    </source>
</evidence>
<evidence type="ECO:0000256" key="2">
    <source>
        <dbReference type="ARBA" id="ARBA00022525"/>
    </source>
</evidence>
<dbReference type="SMART" id="SM00034">
    <property type="entry name" value="CLECT"/>
    <property type="match status" value="1"/>
</dbReference>
<dbReference type="InterPro" id="IPR016187">
    <property type="entry name" value="CTDL_fold"/>
</dbReference>
<dbReference type="SUPFAM" id="SSF56436">
    <property type="entry name" value="C-type lectin-like"/>
    <property type="match status" value="1"/>
</dbReference>
<dbReference type="InterPro" id="IPR016186">
    <property type="entry name" value="C-type_lectin-like/link_sf"/>
</dbReference>
<evidence type="ECO:0000256" key="1">
    <source>
        <dbReference type="ARBA" id="ARBA00004613"/>
    </source>
</evidence>
<evidence type="ECO:0000259" key="6">
    <source>
        <dbReference type="PROSITE" id="PS50041"/>
    </source>
</evidence>
<keyword evidence="4" id="KW-0430">Lectin</keyword>
<name>A0A8B6D658_MYTGA</name>
<dbReference type="OrthoDB" id="6110230at2759"/>
<gene>
    <name evidence="7" type="ORF">MGAL_10B022799</name>
</gene>
<evidence type="ECO:0000313" key="8">
    <source>
        <dbReference type="Proteomes" id="UP000596742"/>
    </source>
</evidence>
<dbReference type="InterPro" id="IPR001304">
    <property type="entry name" value="C-type_lectin-like"/>
</dbReference>
<sequence>ALYEDSTLRYQEKKNIVLDQIFRTQKKKIDQEMEMTELIAKVITKIDKMIKAGQKVSEAFIIDICNEIIGNVFGIIEASNSFVDKWNGLVGIIKELKAVYEAPNERCFADNESHACTDNHIGPERHKNKNTKLKSNERIPHVFDLAGEIRKLSKSLLEDVSHITPTLLQLGLQMLKRTSYLWMSDNDLNLSKIGEIEDYGLDFQCPLPSNRYMKRMSTFKTKNNAKGVIWNEETTVKPEQLVGAGFSFDGKQDHVRCTSCECTSDPWLCQFTFDLWGQSNILHGGKIMRFLIFKFLTCELTNSLTWNDAQDYCNERGAKLAEPETMQEVNLLKTEANNKYGVVDNGVWLGGEDMNTDGVWVWSSTNNPISTTESDWDTANGNPGSEQCMLLYLAFGNRWRDTACDEEHAFICERGERLHFI</sequence>
<dbReference type="Gene3D" id="1.10.1170.10">
    <property type="entry name" value="Inhibitor Of Apoptosis Protein (2mihbC-IAP-1), Chain A"/>
    <property type="match status" value="1"/>
</dbReference>
<feature type="non-terminal residue" evidence="7">
    <location>
        <position position="421"/>
    </location>
</feature>
<dbReference type="PROSITE" id="PS00615">
    <property type="entry name" value="C_TYPE_LECTIN_1"/>
    <property type="match status" value="1"/>
</dbReference>
<dbReference type="PROSITE" id="PS50041">
    <property type="entry name" value="C_TYPE_LECTIN_2"/>
    <property type="match status" value="1"/>
</dbReference>
<keyword evidence="2" id="KW-0964">Secreted</keyword>
<keyword evidence="8" id="KW-1185">Reference proteome</keyword>
<dbReference type="CDD" id="cd00037">
    <property type="entry name" value="CLECT"/>
    <property type="match status" value="1"/>
</dbReference>
<dbReference type="SUPFAM" id="SSF57924">
    <property type="entry name" value="Inhibitor of apoptosis (IAP) repeat"/>
    <property type="match status" value="1"/>
</dbReference>
<organism evidence="7 8">
    <name type="scientific">Mytilus galloprovincialis</name>
    <name type="common">Mediterranean mussel</name>
    <dbReference type="NCBI Taxonomy" id="29158"/>
    <lineage>
        <taxon>Eukaryota</taxon>
        <taxon>Metazoa</taxon>
        <taxon>Spiralia</taxon>
        <taxon>Lophotrochozoa</taxon>
        <taxon>Mollusca</taxon>
        <taxon>Bivalvia</taxon>
        <taxon>Autobranchia</taxon>
        <taxon>Pteriomorphia</taxon>
        <taxon>Mytilida</taxon>
        <taxon>Mytiloidea</taxon>
        <taxon>Mytilidae</taxon>
        <taxon>Mytilinae</taxon>
        <taxon>Mytilus</taxon>
    </lineage>
</organism>
<dbReference type="AlphaFoldDB" id="A0A8B6D658"/>
<dbReference type="PANTHER" id="PTHR22799">
    <property type="entry name" value="TETRANECTIN-RELATED"/>
    <property type="match status" value="1"/>
</dbReference>